<evidence type="ECO:0000313" key="2">
    <source>
        <dbReference type="EMBL" id="QEQ97574.1"/>
    </source>
</evidence>
<dbReference type="InterPro" id="IPR021409">
    <property type="entry name" value="DUF3047"/>
</dbReference>
<gene>
    <name evidence="2" type="ORF">F0U83_13080</name>
</gene>
<proteinExistence type="predicted"/>
<dbReference type="EMBL" id="CP043869">
    <property type="protein sequence ID" value="QEQ97574.1"/>
    <property type="molecule type" value="Genomic_DNA"/>
</dbReference>
<organism evidence="2 3">
    <name type="scientific">Neptunomonas concharum</name>
    <dbReference type="NCBI Taxonomy" id="1031538"/>
    <lineage>
        <taxon>Bacteria</taxon>
        <taxon>Pseudomonadati</taxon>
        <taxon>Pseudomonadota</taxon>
        <taxon>Gammaproteobacteria</taxon>
        <taxon>Oceanospirillales</taxon>
        <taxon>Oceanospirillaceae</taxon>
        <taxon>Neptunomonas</taxon>
    </lineage>
</organism>
<reference evidence="2 3" key="1">
    <citation type="journal article" date="2019" name="Biochem. Eng. J.">
        <title>Metabolic engineering of the marine bacteria Neptunomonas concharum for the production of acetoin and meso-2,3-butanediol from acetate.</title>
        <authorList>
            <person name="Li W."/>
            <person name="Pu N."/>
            <person name="Liu C.-X."/>
            <person name="Yuan Q.-P."/>
            <person name="Li Z.-J."/>
        </authorList>
    </citation>
    <scope>NUCLEOTIDE SEQUENCE [LARGE SCALE GENOMIC DNA]</scope>
    <source>
        <strain evidence="2 3">JCM17730</strain>
    </source>
</reference>
<sequence>MSLFSVAYRCLFRDLVLVCCCVLAAVSSSFVTAEPVSVGRFDSSNSQPVSPWQVVRFDEKIPATQFQIIDWHNRSALEAVAESSMALLARPVEVDIEKTPILCWQWWVDMPVDQADMNIKAGDDYAARLYLTFDLPDDQLGLGTRLKLSLARQIYGDQVPEAAINYVWDNKHPIGTQQNNVYTDRAKMVVQRTGSVDTGRWVDERRNVQTDVNELFNSAGAKLIQIALASDTDNTKSSARALFANLHFVSNKESCYF</sequence>
<accession>A0A5P1RD38</accession>
<dbReference type="AlphaFoldDB" id="A0A5P1RD38"/>
<name>A0A5P1RD38_9GAMM</name>
<dbReference type="KEGG" id="ncu:F0U83_13080"/>
<dbReference type="OrthoDB" id="9775969at2"/>
<dbReference type="RefSeq" id="WP_138986787.1">
    <property type="nucleotide sequence ID" value="NZ_CP043869.1"/>
</dbReference>
<feature type="chain" id="PRO_5024979361" evidence="1">
    <location>
        <begin position="34"/>
        <end position="257"/>
    </location>
</feature>
<keyword evidence="1" id="KW-0732">Signal</keyword>
<evidence type="ECO:0000313" key="3">
    <source>
        <dbReference type="Proteomes" id="UP000324760"/>
    </source>
</evidence>
<keyword evidence="3" id="KW-1185">Reference proteome</keyword>
<protein>
    <submittedName>
        <fullName evidence="2">DUF3047 domain-containing protein</fullName>
    </submittedName>
</protein>
<dbReference type="Proteomes" id="UP000324760">
    <property type="component" value="Chromosome"/>
</dbReference>
<dbReference type="Pfam" id="PF11249">
    <property type="entry name" value="DUF3047"/>
    <property type="match status" value="1"/>
</dbReference>
<feature type="signal peptide" evidence="1">
    <location>
        <begin position="1"/>
        <end position="33"/>
    </location>
</feature>
<evidence type="ECO:0000256" key="1">
    <source>
        <dbReference type="SAM" id="SignalP"/>
    </source>
</evidence>